<reference evidence="1 2" key="1">
    <citation type="journal article" date="2018" name="PLoS Genet.">
        <title>Population sequencing reveals clonal diversity and ancestral inbreeding in the grapevine cultivar Chardonnay.</title>
        <authorList>
            <person name="Roach M.J."/>
            <person name="Johnson D.L."/>
            <person name="Bohlmann J."/>
            <person name="van Vuuren H.J."/>
            <person name="Jones S.J."/>
            <person name="Pretorius I.S."/>
            <person name="Schmidt S.A."/>
            <person name="Borneman A.R."/>
        </authorList>
    </citation>
    <scope>NUCLEOTIDE SEQUENCE [LARGE SCALE GENOMIC DNA]</scope>
    <source>
        <strain evidence="2">cv. Chardonnay</strain>
        <tissue evidence="1">Leaf</tissue>
    </source>
</reference>
<dbReference type="Proteomes" id="UP000288805">
    <property type="component" value="Unassembled WGS sequence"/>
</dbReference>
<dbReference type="PANTHER" id="PTHR33914">
    <property type="entry name" value="18S PRE-RIBOSOMAL ASSEMBLY PROTEIN GAR2-LIKE PROTEIN"/>
    <property type="match status" value="1"/>
</dbReference>
<dbReference type="InterPro" id="IPR040378">
    <property type="entry name" value="BASL"/>
</dbReference>
<evidence type="ECO:0000313" key="2">
    <source>
        <dbReference type="Proteomes" id="UP000288805"/>
    </source>
</evidence>
<dbReference type="EMBL" id="QGNW01000814">
    <property type="protein sequence ID" value="RVW61694.1"/>
    <property type="molecule type" value="Genomic_DNA"/>
</dbReference>
<accession>A0A438FP11</accession>
<proteinExistence type="predicted"/>
<protein>
    <submittedName>
        <fullName evidence="1">Uncharacterized protein</fullName>
    </submittedName>
</protein>
<dbReference type="PANTHER" id="PTHR33914:SF2">
    <property type="entry name" value="OS02G0582100 PROTEIN"/>
    <property type="match status" value="1"/>
</dbReference>
<comment type="caution">
    <text evidence="1">The sequence shown here is derived from an EMBL/GenBank/DDBJ whole genome shotgun (WGS) entry which is preliminary data.</text>
</comment>
<organism evidence="1 2">
    <name type="scientific">Vitis vinifera</name>
    <name type="common">Grape</name>
    <dbReference type="NCBI Taxonomy" id="29760"/>
    <lineage>
        <taxon>Eukaryota</taxon>
        <taxon>Viridiplantae</taxon>
        <taxon>Streptophyta</taxon>
        <taxon>Embryophyta</taxon>
        <taxon>Tracheophyta</taxon>
        <taxon>Spermatophyta</taxon>
        <taxon>Magnoliopsida</taxon>
        <taxon>eudicotyledons</taxon>
        <taxon>Gunneridae</taxon>
        <taxon>Pentapetalae</taxon>
        <taxon>rosids</taxon>
        <taxon>Vitales</taxon>
        <taxon>Vitaceae</taxon>
        <taxon>Viteae</taxon>
        <taxon>Vitis</taxon>
    </lineage>
</organism>
<gene>
    <name evidence="1" type="ORF">CK203_065936</name>
</gene>
<dbReference type="AlphaFoldDB" id="A0A438FP11"/>
<dbReference type="GO" id="GO:0009786">
    <property type="term" value="P:regulation of asymmetric cell division"/>
    <property type="evidence" value="ECO:0007669"/>
    <property type="project" value="InterPro"/>
</dbReference>
<name>A0A438FP11_VITVI</name>
<evidence type="ECO:0000313" key="1">
    <source>
        <dbReference type="EMBL" id="RVW61694.1"/>
    </source>
</evidence>
<sequence>MRDGDSPVSSSTDVSFVIGYEGRMRMLQLTETYEFAEYLVEITSRERERKRGKLKGKFTGKEGDVVRCKRKNKLKCGWIVLSEAQNSTDHRDLIRGSRQKVVGLLKKEGRVDSEPVFCHSTLVHKSDSKPFEYNDYSLDTAVPKSGNEIVKENQKVISCDLKGHERDADPLDGEDRFWNTSERDCSINVDDIANACGNEVRNSVATCVVSSEKLESFEKDGDMCTDKSVTKHELPVCCEESTYHAVKDICIDEGMLSPEKILVENGKEEHEGFCPSCHLIQIKMLIQPKRQLIKNCPFQMDKKASAENDCGKDLMQEEENYDARDKIISDTSEEKIVPEDIF</sequence>